<evidence type="ECO:0000256" key="13">
    <source>
        <dbReference type="ARBA" id="ARBA00023166"/>
    </source>
</evidence>
<dbReference type="PANTHER" id="PTHR21257:SF52">
    <property type="entry name" value="DELTA(14)-STEROL REDUCTASE TM7SF2"/>
    <property type="match status" value="1"/>
</dbReference>
<evidence type="ECO:0000256" key="7">
    <source>
        <dbReference type="ARBA" id="ARBA00022955"/>
    </source>
</evidence>
<accession>A0A485L8W9</accession>
<evidence type="ECO:0000256" key="9">
    <source>
        <dbReference type="ARBA" id="ARBA00023002"/>
    </source>
</evidence>
<comment type="similarity">
    <text evidence="2">Belongs to the ERG4/ERG24 family.</text>
</comment>
<keyword evidence="23" id="KW-1185">Reference proteome</keyword>
<keyword evidence="12 20" id="KW-0472">Membrane</keyword>
<evidence type="ECO:0000256" key="17">
    <source>
        <dbReference type="ARBA" id="ARBA00060577"/>
    </source>
</evidence>
<dbReference type="EMBL" id="CAADRA010006356">
    <property type="protein sequence ID" value="VFT94623.1"/>
    <property type="molecule type" value="Genomic_DNA"/>
</dbReference>
<keyword evidence="9" id="KW-0560">Oxidoreductase</keyword>
<evidence type="ECO:0000256" key="4">
    <source>
        <dbReference type="ARBA" id="ARBA00022516"/>
    </source>
</evidence>
<evidence type="ECO:0000256" key="20">
    <source>
        <dbReference type="SAM" id="Phobius"/>
    </source>
</evidence>
<dbReference type="GO" id="GO:0016126">
    <property type="term" value="P:sterol biosynthetic process"/>
    <property type="evidence" value="ECO:0007669"/>
    <property type="project" value="UniProtKB-KW"/>
</dbReference>
<keyword evidence="14" id="KW-0753">Steroid metabolism</keyword>
<evidence type="ECO:0000256" key="5">
    <source>
        <dbReference type="ARBA" id="ARBA00022692"/>
    </source>
</evidence>
<evidence type="ECO:0000313" key="22">
    <source>
        <dbReference type="EMBL" id="VFT94623.1"/>
    </source>
</evidence>
<reference evidence="21" key="2">
    <citation type="submission" date="2019-06" db="EMBL/GenBank/DDBJ databases">
        <title>Genomics analysis of Aphanomyces spp. identifies a new class of oomycete effector associated with host adaptation.</title>
        <authorList>
            <person name="Gaulin E."/>
        </authorList>
    </citation>
    <scope>NUCLEOTIDE SEQUENCE</scope>
    <source>
        <strain evidence="21">CBS 578.67</strain>
    </source>
</reference>
<dbReference type="FunFam" id="1.20.120.1630:FF:000011">
    <property type="entry name" value="Delta(14)-sterol reductase"/>
    <property type="match status" value="1"/>
</dbReference>
<proteinExistence type="inferred from homology"/>
<evidence type="ECO:0000256" key="16">
    <source>
        <dbReference type="ARBA" id="ARBA00031227"/>
    </source>
</evidence>
<evidence type="ECO:0000256" key="19">
    <source>
        <dbReference type="SAM" id="MobiDB-lite"/>
    </source>
</evidence>
<keyword evidence="5 20" id="KW-0812">Transmembrane</keyword>
<reference evidence="22 23" key="1">
    <citation type="submission" date="2019-03" db="EMBL/GenBank/DDBJ databases">
        <authorList>
            <person name="Gaulin E."/>
            <person name="Dumas B."/>
        </authorList>
    </citation>
    <scope>NUCLEOTIDE SEQUENCE [LARGE SCALE GENOMIC DNA]</scope>
    <source>
        <strain evidence="22">CBS 568.67</strain>
    </source>
</reference>
<dbReference type="Pfam" id="PF01222">
    <property type="entry name" value="ERG4_ERG24"/>
    <property type="match status" value="1"/>
</dbReference>
<evidence type="ECO:0000256" key="12">
    <source>
        <dbReference type="ARBA" id="ARBA00023136"/>
    </source>
</evidence>
<dbReference type="Gene3D" id="1.20.120.1630">
    <property type="match status" value="1"/>
</dbReference>
<keyword evidence="4" id="KW-0444">Lipid biosynthesis</keyword>
<dbReference type="InterPro" id="IPR001171">
    <property type="entry name" value="ERG24_DHCR-like"/>
</dbReference>
<evidence type="ECO:0000256" key="3">
    <source>
        <dbReference type="ARBA" id="ARBA00012413"/>
    </source>
</evidence>
<comment type="pathway">
    <text evidence="17">Steroid biosynthesis.</text>
</comment>
<comment type="subcellular location">
    <subcellularLocation>
        <location evidence="1">Membrane</location>
        <topology evidence="1">Multi-pass membrane protein</topology>
    </subcellularLocation>
</comment>
<dbReference type="GO" id="GO:0050613">
    <property type="term" value="F:Delta14-sterol reductase activity"/>
    <property type="evidence" value="ECO:0007669"/>
    <property type="project" value="UniProtKB-EC"/>
</dbReference>
<dbReference type="EC" id="1.3.1.70" evidence="3"/>
<keyword evidence="7" id="KW-0752">Steroid biosynthesis</keyword>
<feature type="transmembrane region" description="Helical" evidence="20">
    <location>
        <begin position="319"/>
        <end position="338"/>
    </location>
</feature>
<evidence type="ECO:0000256" key="2">
    <source>
        <dbReference type="ARBA" id="ARBA00005402"/>
    </source>
</evidence>
<dbReference type="EMBL" id="VJMH01006335">
    <property type="protein sequence ID" value="KAF0690761.1"/>
    <property type="molecule type" value="Genomic_DNA"/>
</dbReference>
<feature type="transmembrane region" description="Helical" evidence="20">
    <location>
        <begin position="404"/>
        <end position="422"/>
    </location>
</feature>
<feature type="transmembrane region" description="Helical" evidence="20">
    <location>
        <begin position="249"/>
        <end position="269"/>
    </location>
</feature>
<dbReference type="Proteomes" id="UP000332933">
    <property type="component" value="Unassembled WGS sequence"/>
</dbReference>
<evidence type="ECO:0000256" key="6">
    <source>
        <dbReference type="ARBA" id="ARBA00022857"/>
    </source>
</evidence>
<evidence type="ECO:0000256" key="11">
    <source>
        <dbReference type="ARBA" id="ARBA00023098"/>
    </source>
</evidence>
<protein>
    <recommendedName>
        <fullName evidence="18">Delta(14)-sterol reductase</fullName>
        <ecNumber evidence="3">1.3.1.70</ecNumber>
    </recommendedName>
    <alternativeName>
        <fullName evidence="15">C-14 sterol reductase</fullName>
    </alternativeName>
    <alternativeName>
        <fullName evidence="16">Sterol C14-reductase</fullName>
    </alternativeName>
</protein>
<feature type="transmembrane region" description="Helical" evidence="20">
    <location>
        <begin position="135"/>
        <end position="155"/>
    </location>
</feature>
<feature type="transmembrane region" description="Helical" evidence="20">
    <location>
        <begin position="289"/>
        <end position="307"/>
    </location>
</feature>
<evidence type="ECO:0000313" key="23">
    <source>
        <dbReference type="Proteomes" id="UP000332933"/>
    </source>
</evidence>
<dbReference type="AlphaFoldDB" id="A0A485L8W9"/>
<feature type="compositionally biased region" description="Low complexity" evidence="19">
    <location>
        <begin position="8"/>
        <end position="22"/>
    </location>
</feature>
<feature type="transmembrane region" description="Helical" evidence="20">
    <location>
        <begin position="39"/>
        <end position="59"/>
    </location>
</feature>
<keyword evidence="6" id="KW-0521">NADP</keyword>
<dbReference type="PANTHER" id="PTHR21257">
    <property type="entry name" value="DELTA(14)-STEROL REDUCTASE"/>
    <property type="match status" value="1"/>
</dbReference>
<gene>
    <name evidence="22" type="primary">Aste57867_17880</name>
    <name evidence="21" type="ORF">As57867_017819</name>
    <name evidence="22" type="ORF">ASTE57867_17880</name>
</gene>
<sequence>MQQRKSKAASPPAAAAASTPSKTQDHASKPFVYDFGGPIGSFIIMWILPAVVIFLFAGCNASYCIDNRYDFVELYHVLTTTVSWDDLVHVRSIGVIFGWFAFQVLLERLVPGEYVQGVLLPTKERLLYKINGHTCFWLSIAAVAAAHFQGLPVLTYCYDHYLHLAVGSIVLAGLMSVFVYVVSFRHPDVLCAEQGTSPSAVFNFFIGRELNFRTPVTGTFDLKYFCELRPGLIGWAVLNLGMLAKQFELHGHVSLSMACVVFFQNLYVWDALWHEKCVLTTMDITTDGFGYMLAFGDLTWVPFTYTLQARYLVDRDPNLSIPVIAAIVALNILGYVIFRGANAQKDAFRTDPTGDAVKHLKWMPTKRGTKLLISGWWGMARKINYTGDWCMGLAWCAYTGTGSIMPYYYAIYFAILLGHRALRDDTSCREKYGDDWTAYKAHVQAVFVPGIL</sequence>
<keyword evidence="13" id="KW-1207">Sterol metabolism</keyword>
<feature type="transmembrane region" description="Helical" evidence="20">
    <location>
        <begin position="161"/>
        <end position="182"/>
    </location>
</feature>
<evidence type="ECO:0000256" key="10">
    <source>
        <dbReference type="ARBA" id="ARBA00023011"/>
    </source>
</evidence>
<evidence type="ECO:0000256" key="18">
    <source>
        <dbReference type="ARBA" id="ARBA00069705"/>
    </source>
</evidence>
<dbReference type="GO" id="GO:0005789">
    <property type="term" value="C:endoplasmic reticulum membrane"/>
    <property type="evidence" value="ECO:0007669"/>
    <property type="project" value="TreeGrafter"/>
</dbReference>
<keyword evidence="8 20" id="KW-1133">Transmembrane helix</keyword>
<keyword evidence="11" id="KW-0443">Lipid metabolism</keyword>
<keyword evidence="10" id="KW-0756">Sterol biosynthesis</keyword>
<evidence type="ECO:0000256" key="1">
    <source>
        <dbReference type="ARBA" id="ARBA00004141"/>
    </source>
</evidence>
<name>A0A485L8W9_9STRA</name>
<feature type="region of interest" description="Disordered" evidence="19">
    <location>
        <begin position="1"/>
        <end position="25"/>
    </location>
</feature>
<evidence type="ECO:0000256" key="15">
    <source>
        <dbReference type="ARBA" id="ARBA00030165"/>
    </source>
</evidence>
<dbReference type="OrthoDB" id="5326588at2759"/>
<organism evidence="22 23">
    <name type="scientific">Aphanomyces stellatus</name>
    <dbReference type="NCBI Taxonomy" id="120398"/>
    <lineage>
        <taxon>Eukaryota</taxon>
        <taxon>Sar</taxon>
        <taxon>Stramenopiles</taxon>
        <taxon>Oomycota</taxon>
        <taxon>Saprolegniomycetes</taxon>
        <taxon>Saprolegniales</taxon>
        <taxon>Verrucalvaceae</taxon>
        <taxon>Aphanomyces</taxon>
    </lineage>
</organism>
<evidence type="ECO:0000313" key="21">
    <source>
        <dbReference type="EMBL" id="KAF0690761.1"/>
    </source>
</evidence>
<evidence type="ECO:0000256" key="14">
    <source>
        <dbReference type="ARBA" id="ARBA00023221"/>
    </source>
</evidence>
<evidence type="ECO:0000256" key="8">
    <source>
        <dbReference type="ARBA" id="ARBA00022989"/>
    </source>
</evidence>